<feature type="region of interest" description="Disordered" evidence="1">
    <location>
        <begin position="1"/>
        <end position="99"/>
    </location>
</feature>
<evidence type="ECO:0000256" key="1">
    <source>
        <dbReference type="SAM" id="MobiDB-lite"/>
    </source>
</evidence>
<proteinExistence type="predicted"/>
<sequence length="120" mass="13384">MPSGGYRGDQSSEDSGGRESESRCDRGPRRLGPGWQTPPRLYDQSDTASTNVTGKKNNNSYRINDVIRLNGNTLDSQPGNSARDRNRSHDEMNTFDYSTTPLAKNVEEIIPQGCPHSERR</sequence>
<protein>
    <submittedName>
        <fullName evidence="2">Uncharacterized protein</fullName>
    </submittedName>
</protein>
<dbReference type="EMBL" id="BGZK01001062">
    <property type="protein sequence ID" value="GBP70070.1"/>
    <property type="molecule type" value="Genomic_DNA"/>
</dbReference>
<feature type="compositionally biased region" description="Polar residues" evidence="1">
    <location>
        <begin position="44"/>
        <end position="62"/>
    </location>
</feature>
<evidence type="ECO:0000313" key="3">
    <source>
        <dbReference type="Proteomes" id="UP000299102"/>
    </source>
</evidence>
<organism evidence="2 3">
    <name type="scientific">Eumeta variegata</name>
    <name type="common">Bagworm moth</name>
    <name type="synonym">Eumeta japonica</name>
    <dbReference type="NCBI Taxonomy" id="151549"/>
    <lineage>
        <taxon>Eukaryota</taxon>
        <taxon>Metazoa</taxon>
        <taxon>Ecdysozoa</taxon>
        <taxon>Arthropoda</taxon>
        <taxon>Hexapoda</taxon>
        <taxon>Insecta</taxon>
        <taxon>Pterygota</taxon>
        <taxon>Neoptera</taxon>
        <taxon>Endopterygota</taxon>
        <taxon>Lepidoptera</taxon>
        <taxon>Glossata</taxon>
        <taxon>Ditrysia</taxon>
        <taxon>Tineoidea</taxon>
        <taxon>Psychidae</taxon>
        <taxon>Oiketicinae</taxon>
        <taxon>Eumeta</taxon>
    </lineage>
</organism>
<comment type="caution">
    <text evidence="2">The sequence shown here is derived from an EMBL/GenBank/DDBJ whole genome shotgun (WGS) entry which is preliminary data.</text>
</comment>
<reference evidence="2 3" key="1">
    <citation type="journal article" date="2019" name="Commun. Biol.">
        <title>The bagworm genome reveals a unique fibroin gene that provides high tensile strength.</title>
        <authorList>
            <person name="Kono N."/>
            <person name="Nakamura H."/>
            <person name="Ohtoshi R."/>
            <person name="Tomita M."/>
            <person name="Numata K."/>
            <person name="Arakawa K."/>
        </authorList>
    </citation>
    <scope>NUCLEOTIDE SEQUENCE [LARGE SCALE GENOMIC DNA]</scope>
</reference>
<feature type="compositionally biased region" description="Polar residues" evidence="1">
    <location>
        <begin position="70"/>
        <end position="80"/>
    </location>
</feature>
<name>A0A4C1Y3E7_EUMVA</name>
<feature type="compositionally biased region" description="Basic and acidic residues" evidence="1">
    <location>
        <begin position="82"/>
        <end position="92"/>
    </location>
</feature>
<accession>A0A4C1Y3E7</accession>
<feature type="compositionally biased region" description="Basic and acidic residues" evidence="1">
    <location>
        <begin position="15"/>
        <end position="28"/>
    </location>
</feature>
<dbReference type="AlphaFoldDB" id="A0A4C1Y3E7"/>
<evidence type="ECO:0000313" key="2">
    <source>
        <dbReference type="EMBL" id="GBP70070.1"/>
    </source>
</evidence>
<keyword evidence="3" id="KW-1185">Reference proteome</keyword>
<gene>
    <name evidence="2" type="ORF">EVAR_98901_1</name>
</gene>
<dbReference type="Proteomes" id="UP000299102">
    <property type="component" value="Unassembled WGS sequence"/>
</dbReference>